<dbReference type="Pfam" id="PF16391">
    <property type="entry name" value="DUF5000"/>
    <property type="match status" value="1"/>
</dbReference>
<dbReference type="Gene3D" id="2.60.120.260">
    <property type="entry name" value="Galactose-binding domain-like"/>
    <property type="match status" value="1"/>
</dbReference>
<accession>A0ABZ0TGZ6</accession>
<dbReference type="Pfam" id="PF17166">
    <property type="entry name" value="DUF5126"/>
    <property type="match status" value="1"/>
</dbReference>
<evidence type="ECO:0000259" key="3">
    <source>
        <dbReference type="Pfam" id="PF17166"/>
    </source>
</evidence>
<gene>
    <name evidence="4" type="ORF">SNE25_24270</name>
</gene>
<dbReference type="PROSITE" id="PS51257">
    <property type="entry name" value="PROKAR_LIPOPROTEIN"/>
    <property type="match status" value="1"/>
</dbReference>
<dbReference type="Pfam" id="PF16323">
    <property type="entry name" value="DUF4959"/>
    <property type="match status" value="1"/>
</dbReference>
<dbReference type="InterPro" id="IPR033431">
    <property type="entry name" value="DUF5126"/>
</dbReference>
<feature type="domain" description="DUF5126" evidence="3">
    <location>
        <begin position="130"/>
        <end position="232"/>
    </location>
</feature>
<dbReference type="InterPro" id="IPR032527">
    <property type="entry name" value="DUF4959"/>
</dbReference>
<protein>
    <submittedName>
        <fullName evidence="4">DUF5000 domain-containing lipoprotein</fullName>
    </submittedName>
</protein>
<keyword evidence="4" id="KW-0449">Lipoprotein</keyword>
<organism evidence="4 5">
    <name type="scientific">Mucilaginibacter sabulilitoris</name>
    <dbReference type="NCBI Taxonomy" id="1173583"/>
    <lineage>
        <taxon>Bacteria</taxon>
        <taxon>Pseudomonadati</taxon>
        <taxon>Bacteroidota</taxon>
        <taxon>Sphingobacteriia</taxon>
        <taxon>Sphingobacteriales</taxon>
        <taxon>Sphingobacteriaceae</taxon>
        <taxon>Mucilaginibacter</taxon>
    </lineage>
</organism>
<feature type="domain" description="DUF5000" evidence="2">
    <location>
        <begin position="255"/>
        <end position="410"/>
    </location>
</feature>
<sequence>MMKNIKNYSLLLFLSMLMISIISCKRNDGYNRPASTDKTKPAVVTNVKVDNYNGGSYITYDLPKSDNILYVLAKYQIRDKEDRETKSSYYSDTVNVEGFAASKDYNVTLYTVSRSEVMSDPVTVTVHPKTPVFSLVSETSALQTDFGGVNVTALNPQKKSIGVIVIAFDKSTNELEVQEQFYTKSDTINYSVRGFNTDAREFGVYITDKFGNISDTLKKTINPLFEQLLDKSQFSVYQLATDSPIGYGWVLPNLWDGKTDGNSDGWHTNPGALPPWVCTFNVGRTYKLSRFVMWERPDGGDKYAFNHGNPKVFSLWGSNVPSPQDAQLPLTAPVGAVVGDWINLANYRYPDPPSGLPVGSTNAADNAFVLAGVNFNVPLNAPVVHYLRLSVSQTWSAGNIAHVMELSLYGQPQ</sequence>
<evidence type="ECO:0000259" key="2">
    <source>
        <dbReference type="Pfam" id="PF16391"/>
    </source>
</evidence>
<proteinExistence type="predicted"/>
<evidence type="ECO:0000313" key="5">
    <source>
        <dbReference type="Proteomes" id="UP001324380"/>
    </source>
</evidence>
<evidence type="ECO:0000259" key="1">
    <source>
        <dbReference type="Pfam" id="PF16323"/>
    </source>
</evidence>
<reference evidence="4 5" key="1">
    <citation type="submission" date="2023-11" db="EMBL/GenBank/DDBJ databases">
        <title>Analysis of the Genomes of Mucilaginibacter gossypii cycad 4 and M. sabulilitoris SNA2: microbes with the potential for plant growth promotion.</title>
        <authorList>
            <person name="Hirsch A.M."/>
            <person name="Humm E."/>
            <person name="Rubbi M."/>
            <person name="Del Vecchio G."/>
            <person name="Ha S.M."/>
            <person name="Pellegrini M."/>
            <person name="Gunsalus R.P."/>
        </authorList>
    </citation>
    <scope>NUCLEOTIDE SEQUENCE [LARGE SCALE GENOMIC DNA]</scope>
    <source>
        <strain evidence="4 5">SNA2</strain>
    </source>
</reference>
<feature type="domain" description="DUF4959" evidence="1">
    <location>
        <begin position="23"/>
        <end position="128"/>
    </location>
</feature>
<name>A0ABZ0TGZ6_9SPHI</name>
<evidence type="ECO:0000313" key="4">
    <source>
        <dbReference type="EMBL" id="WPU92447.1"/>
    </source>
</evidence>
<dbReference type="InterPro" id="IPR032164">
    <property type="entry name" value="DUF5000"/>
</dbReference>
<dbReference type="EMBL" id="CP139558">
    <property type="protein sequence ID" value="WPU92447.1"/>
    <property type="molecule type" value="Genomic_DNA"/>
</dbReference>
<dbReference type="Proteomes" id="UP001324380">
    <property type="component" value="Chromosome"/>
</dbReference>
<keyword evidence="5" id="KW-1185">Reference proteome</keyword>
<dbReference type="RefSeq" id="WP_321561609.1">
    <property type="nucleotide sequence ID" value="NZ_CP139558.1"/>
</dbReference>